<evidence type="ECO:0000256" key="1">
    <source>
        <dbReference type="SAM" id="MobiDB-lite"/>
    </source>
</evidence>
<dbReference type="Proteomes" id="UP000698800">
    <property type="component" value="Unassembled WGS sequence"/>
</dbReference>
<protein>
    <submittedName>
        <fullName evidence="2">Uncharacterized protein</fullName>
    </submittedName>
</protein>
<feature type="compositionally biased region" description="Polar residues" evidence="1">
    <location>
        <begin position="35"/>
        <end position="56"/>
    </location>
</feature>
<accession>A0A9P8I4E0</accession>
<sequence length="166" mass="18501">MTFSAPKTTLPRPEAMLRDLDELSKLSQAVLHQPTYTSTTCDGNGRPTQYHNTASTLPALKGYKPTPARQQTKAAISEHSSTQAQMRPHRPHSAAALAEPAGTQTATLKYHSTPRPWREARHPANMSTISQANPSPMERWEREGIRDQPWNGVIGVYVEDNNFGKW</sequence>
<gene>
    <name evidence="2" type="ORF">FGG08_004875</name>
</gene>
<keyword evidence="3" id="KW-1185">Reference proteome</keyword>
<dbReference type="OrthoDB" id="10562690at2759"/>
<evidence type="ECO:0000313" key="3">
    <source>
        <dbReference type="Proteomes" id="UP000698800"/>
    </source>
</evidence>
<dbReference type="EMBL" id="JAGHQL010000105">
    <property type="protein sequence ID" value="KAH0538542.1"/>
    <property type="molecule type" value="Genomic_DNA"/>
</dbReference>
<proteinExistence type="predicted"/>
<comment type="caution">
    <text evidence="2">The sequence shown here is derived from an EMBL/GenBank/DDBJ whole genome shotgun (WGS) entry which is preliminary data.</text>
</comment>
<organism evidence="2 3">
    <name type="scientific">Glutinoglossum americanum</name>
    <dbReference type="NCBI Taxonomy" id="1670608"/>
    <lineage>
        <taxon>Eukaryota</taxon>
        <taxon>Fungi</taxon>
        <taxon>Dikarya</taxon>
        <taxon>Ascomycota</taxon>
        <taxon>Pezizomycotina</taxon>
        <taxon>Geoglossomycetes</taxon>
        <taxon>Geoglossales</taxon>
        <taxon>Geoglossaceae</taxon>
        <taxon>Glutinoglossum</taxon>
    </lineage>
</organism>
<feature type="compositionally biased region" description="Polar residues" evidence="1">
    <location>
        <begin position="68"/>
        <end position="85"/>
    </location>
</feature>
<feature type="region of interest" description="Disordered" evidence="1">
    <location>
        <begin position="35"/>
        <end position="101"/>
    </location>
</feature>
<reference evidence="2" key="1">
    <citation type="submission" date="2021-03" db="EMBL/GenBank/DDBJ databases">
        <title>Comparative genomics and phylogenomic investigation of the class Geoglossomycetes provide insights into ecological specialization and systematics.</title>
        <authorList>
            <person name="Melie T."/>
            <person name="Pirro S."/>
            <person name="Miller A.N."/>
            <person name="Quandt A."/>
        </authorList>
    </citation>
    <scope>NUCLEOTIDE SEQUENCE</scope>
    <source>
        <strain evidence="2">GBOQ0MN5Z8</strain>
    </source>
</reference>
<dbReference type="AlphaFoldDB" id="A0A9P8I4E0"/>
<evidence type="ECO:0000313" key="2">
    <source>
        <dbReference type="EMBL" id="KAH0538542.1"/>
    </source>
</evidence>
<name>A0A9P8I4E0_9PEZI</name>